<sequence length="176" mass="19178">MARYAVFLRGVNIGGITIRSAELRQAFESLPVSGVKTLLASGNVVCTSGLTADELKSNSEQLLRERFGYDAWVVVLEFRTLEGIVAQCSFPPDDPARHTYLTLFSDPAALDEMLEFARSAGEPCQALDSTALAWQAPKGGTLDSPLNAFSNRARIRSTTTTRNLRTVLKVLAALRE</sequence>
<dbReference type="Proteomes" id="UP000199258">
    <property type="component" value="Unassembled WGS sequence"/>
</dbReference>
<evidence type="ECO:0000313" key="2">
    <source>
        <dbReference type="Proteomes" id="UP000199258"/>
    </source>
</evidence>
<reference evidence="1 2" key="1">
    <citation type="submission" date="2016-10" db="EMBL/GenBank/DDBJ databases">
        <authorList>
            <person name="de Groot N.N."/>
        </authorList>
    </citation>
    <scope>NUCLEOTIDE SEQUENCE [LARGE SCALE GENOMIC DNA]</scope>
    <source>
        <strain evidence="1 2">NP_1H</strain>
    </source>
</reference>
<dbReference type="PANTHER" id="PTHR36439:SF1">
    <property type="entry name" value="DUF1697 DOMAIN-CONTAINING PROTEIN"/>
    <property type="match status" value="1"/>
</dbReference>
<dbReference type="AlphaFoldDB" id="A0A1G8FKC6"/>
<dbReference type="Gene3D" id="3.30.70.1280">
    <property type="entry name" value="SP0830-like domains"/>
    <property type="match status" value="1"/>
</dbReference>
<dbReference type="PIRSF" id="PIRSF008502">
    <property type="entry name" value="UCP008502"/>
    <property type="match status" value="1"/>
</dbReference>
<name>A0A1G8FKC6_9MICC</name>
<dbReference type="EMBL" id="FNDT01000003">
    <property type="protein sequence ID" value="SDH82558.1"/>
    <property type="molecule type" value="Genomic_DNA"/>
</dbReference>
<dbReference type="STRING" id="335973.SAMN04488693_10394"/>
<organism evidence="1 2">
    <name type="scientific">Arthrobacter subterraneus</name>
    <dbReference type="NCBI Taxonomy" id="335973"/>
    <lineage>
        <taxon>Bacteria</taxon>
        <taxon>Bacillati</taxon>
        <taxon>Actinomycetota</taxon>
        <taxon>Actinomycetes</taxon>
        <taxon>Micrococcales</taxon>
        <taxon>Micrococcaceae</taxon>
        <taxon>Arthrobacter</taxon>
    </lineage>
</organism>
<dbReference type="PANTHER" id="PTHR36439">
    <property type="entry name" value="BLL4334 PROTEIN"/>
    <property type="match status" value="1"/>
</dbReference>
<dbReference type="OrthoDB" id="9806494at2"/>
<dbReference type="SUPFAM" id="SSF160379">
    <property type="entry name" value="SP0830-like"/>
    <property type="match status" value="1"/>
</dbReference>
<dbReference type="InterPro" id="IPR012545">
    <property type="entry name" value="DUF1697"/>
</dbReference>
<gene>
    <name evidence="1" type="ORF">SAMN04488693_10394</name>
</gene>
<accession>A0A1G8FKC6</accession>
<evidence type="ECO:0000313" key="1">
    <source>
        <dbReference type="EMBL" id="SDH82558.1"/>
    </source>
</evidence>
<dbReference type="RefSeq" id="WP_090584981.1">
    <property type="nucleotide sequence ID" value="NZ_FNDT01000003.1"/>
</dbReference>
<keyword evidence="2" id="KW-1185">Reference proteome</keyword>
<dbReference type="Pfam" id="PF08002">
    <property type="entry name" value="DUF1697"/>
    <property type="match status" value="1"/>
</dbReference>
<proteinExistence type="predicted"/>
<protein>
    <submittedName>
        <fullName evidence="1">Uncharacterized conserved protein, DUF1697 family</fullName>
    </submittedName>
</protein>